<dbReference type="GO" id="GO:0010181">
    <property type="term" value="F:FMN binding"/>
    <property type="evidence" value="ECO:0007669"/>
    <property type="project" value="TreeGrafter"/>
</dbReference>
<dbReference type="SUPFAM" id="SSF52218">
    <property type="entry name" value="Flavoproteins"/>
    <property type="match status" value="1"/>
</dbReference>
<dbReference type="AlphaFoldDB" id="A3VI16"/>
<gene>
    <name evidence="2" type="ORF">RB2654_00895</name>
</gene>
<sequence length="200" mass="21979">MTKPRIALIIGSTRETRFADKPAAWLLEKAQARTDIDVELVDLRDYDLPLFNEVASNMWAPSQDPNVLKWQKKIAEFDGYIFLVAEYNHSITGALKNALDQAYVEWVHKPMAAMGYGGVGAARAVEHLRGIGVELQMAPIRHAVHLGGGELMKVHPMGQDGPMSEVDEVLAPSATAMLDDLVWWANATMAARAEDQAKAA</sequence>
<dbReference type="HOGENOM" id="CLU_055322_2_2_5"/>
<dbReference type="InterPro" id="IPR050712">
    <property type="entry name" value="NAD(P)H-dep_reductase"/>
</dbReference>
<dbReference type="GO" id="GO:0005829">
    <property type="term" value="C:cytosol"/>
    <property type="evidence" value="ECO:0007669"/>
    <property type="project" value="TreeGrafter"/>
</dbReference>
<dbReference type="RefSeq" id="WP_008327777.1">
    <property type="nucleotide sequence ID" value="NZ_CH902578.1"/>
</dbReference>
<comment type="caution">
    <text evidence="2">The sequence shown here is derived from an EMBL/GenBank/DDBJ whole genome shotgun (WGS) entry which is preliminary data.</text>
</comment>
<accession>A3VI16</accession>
<evidence type="ECO:0000313" key="3">
    <source>
        <dbReference type="Proteomes" id="UP000002931"/>
    </source>
</evidence>
<dbReference type="eggNOG" id="COG0431">
    <property type="taxonomic scope" value="Bacteria"/>
</dbReference>
<organism evidence="2 3">
    <name type="scientific">Maritimibacter alkaliphilus HTCC2654</name>
    <dbReference type="NCBI Taxonomy" id="314271"/>
    <lineage>
        <taxon>Bacteria</taxon>
        <taxon>Pseudomonadati</taxon>
        <taxon>Pseudomonadota</taxon>
        <taxon>Alphaproteobacteria</taxon>
        <taxon>Rhodobacterales</taxon>
        <taxon>Roseobacteraceae</taxon>
        <taxon>Maritimibacter</taxon>
    </lineage>
</organism>
<keyword evidence="3" id="KW-1185">Reference proteome</keyword>
<name>A3VI16_9RHOB</name>
<feature type="domain" description="NADPH-dependent FMN reductase-like" evidence="1">
    <location>
        <begin position="4"/>
        <end position="147"/>
    </location>
</feature>
<dbReference type="Proteomes" id="UP000002931">
    <property type="component" value="Unassembled WGS sequence"/>
</dbReference>
<dbReference type="GO" id="GO:0016491">
    <property type="term" value="F:oxidoreductase activity"/>
    <property type="evidence" value="ECO:0007669"/>
    <property type="project" value="InterPro"/>
</dbReference>
<dbReference type="InterPro" id="IPR005025">
    <property type="entry name" value="FMN_Rdtase-like_dom"/>
</dbReference>
<dbReference type="Gene3D" id="3.40.50.360">
    <property type="match status" value="1"/>
</dbReference>
<dbReference type="Pfam" id="PF03358">
    <property type="entry name" value="FMN_red"/>
    <property type="match status" value="1"/>
</dbReference>
<reference evidence="2 3" key="1">
    <citation type="journal article" date="2010" name="J. Bacteriol.">
        <title>Genome sequences of Pelagibaca bermudensis HTCC2601T and Maritimibacter alkaliphilus HTCC2654T, the type strains of two marine Roseobacter genera.</title>
        <authorList>
            <person name="Thrash J.C."/>
            <person name="Cho J.C."/>
            <person name="Ferriera S."/>
            <person name="Johnson J."/>
            <person name="Vergin K.L."/>
            <person name="Giovannoni S.J."/>
        </authorList>
    </citation>
    <scope>NUCLEOTIDE SEQUENCE [LARGE SCALE GENOMIC DNA]</scope>
    <source>
        <strain evidence="2 3">HTCC2654</strain>
    </source>
</reference>
<evidence type="ECO:0000313" key="2">
    <source>
        <dbReference type="EMBL" id="EAQ12015.1"/>
    </source>
</evidence>
<dbReference type="PANTHER" id="PTHR30543:SF21">
    <property type="entry name" value="NAD(P)H-DEPENDENT FMN REDUCTASE LOT6"/>
    <property type="match status" value="1"/>
</dbReference>
<dbReference type="PANTHER" id="PTHR30543">
    <property type="entry name" value="CHROMATE REDUCTASE"/>
    <property type="match status" value="1"/>
</dbReference>
<evidence type="ECO:0000259" key="1">
    <source>
        <dbReference type="Pfam" id="PF03358"/>
    </source>
</evidence>
<protein>
    <submittedName>
        <fullName evidence="2">Probable reductase</fullName>
    </submittedName>
</protein>
<dbReference type="STRING" id="314271.RB2654_00895"/>
<dbReference type="InterPro" id="IPR029039">
    <property type="entry name" value="Flavoprotein-like_sf"/>
</dbReference>
<proteinExistence type="predicted"/>
<dbReference type="EMBL" id="AAMT01000010">
    <property type="protein sequence ID" value="EAQ12015.1"/>
    <property type="molecule type" value="Genomic_DNA"/>
</dbReference>